<evidence type="ECO:0000256" key="2">
    <source>
        <dbReference type="SAM" id="Phobius"/>
    </source>
</evidence>
<dbReference type="EMBL" id="KQ234971">
    <property type="protein sequence ID" value="KMZ95882.1"/>
    <property type="molecule type" value="Genomic_DNA"/>
</dbReference>
<feature type="region of interest" description="Disordered" evidence="1">
    <location>
        <begin position="862"/>
        <end position="984"/>
    </location>
</feature>
<feature type="compositionally biased region" description="Low complexity" evidence="1">
    <location>
        <begin position="1812"/>
        <end position="1828"/>
    </location>
</feature>
<feature type="compositionally biased region" description="Polar residues" evidence="1">
    <location>
        <begin position="1540"/>
        <end position="1554"/>
    </location>
</feature>
<keyword evidence="2" id="KW-0812">Transmembrane</keyword>
<feature type="compositionally biased region" description="Low complexity" evidence="1">
    <location>
        <begin position="25"/>
        <end position="45"/>
    </location>
</feature>
<feature type="compositionally biased region" description="Low complexity" evidence="1">
    <location>
        <begin position="1562"/>
        <end position="1571"/>
    </location>
</feature>
<feature type="compositionally biased region" description="Basic and acidic residues" evidence="1">
    <location>
        <begin position="869"/>
        <end position="881"/>
    </location>
</feature>
<feature type="compositionally biased region" description="Gly residues" evidence="1">
    <location>
        <begin position="790"/>
        <end position="803"/>
    </location>
</feature>
<feature type="compositionally biased region" description="Basic and acidic residues" evidence="1">
    <location>
        <begin position="939"/>
        <end position="950"/>
    </location>
</feature>
<feature type="compositionally biased region" description="Basic and acidic residues" evidence="1">
    <location>
        <begin position="888"/>
        <end position="929"/>
    </location>
</feature>
<feature type="region of interest" description="Disordered" evidence="1">
    <location>
        <begin position="728"/>
        <end position="824"/>
    </location>
</feature>
<feature type="compositionally biased region" description="Low complexity" evidence="1">
    <location>
        <begin position="1493"/>
        <end position="1539"/>
    </location>
</feature>
<feature type="compositionally biased region" description="Polar residues" evidence="1">
    <location>
        <begin position="352"/>
        <end position="372"/>
    </location>
</feature>
<organism evidence="3 4">
    <name type="scientific">Plasmodium vivax Mauritania I</name>
    <dbReference type="NCBI Taxonomy" id="1035515"/>
    <lineage>
        <taxon>Eukaryota</taxon>
        <taxon>Sar</taxon>
        <taxon>Alveolata</taxon>
        <taxon>Apicomplexa</taxon>
        <taxon>Aconoidasida</taxon>
        <taxon>Haemosporida</taxon>
        <taxon>Plasmodiidae</taxon>
        <taxon>Plasmodium</taxon>
        <taxon>Plasmodium (Plasmodium)</taxon>
    </lineage>
</organism>
<sequence length="2124" mass="238269">MAEQLPHGGEESLVSALSGGGEVVPSGITPGITPGTTPGIAPGTTLSTTSNIPVEVPYGTTSNIPVDGADGQSAPAPATPSVDEEDKYEFLSYSNYFFLEEQNYVNTYCQVKDVLKNTNPTLGSFFKYISLLSHVIYFDQVEEKKLLTSSEVQNINHILLKNEQSNISSCTVAYSCIVLLLDVIKLSPHSGIKSYVYCQLAKNAKKIEDLFFAIYSFQKGKHRDHSYVVRKNEAVFISDFVTLNVINLLNGEDKLTRSYGLKLCLLFCQHLSVCNHLVHMVLKVIFKKIDFDEFALALLVLTRWTPFLSHDVLYHVVRGLYRSVVGPSGRGKHLQRNAGGSPPNGCPEGEVNQASKQSHTESDTQNDTQSDAQRGEQPHTGGEPPAGEGKKGPILDDPFTFTISMYLSKIANRMNGMVPYVSYFLFRKLWKMINKLFDEEEPLCSSEGVALFILRAYFHSTTVLSHQNGFLTNLQIVLIKFLLMAPQTRLMKRRQLTYFALKSLLFLIKKKSIHVFPFVEEMSGRRNAFDQRVNSFHFAYFSFVSAVRECELVGWLNRLPLCRGDSPALLMFVKIVYRFFKAASGGNYPTCSGKKGENYLTRSVKGENYLTRSGKKGDNCLPRSGKKEHNCLPRSGKKGGPISPRLANYCKEENADEVSAGEVIPSGSHPNRRQMDFLPTLSRAHRDPFIHNFVCTMRESLPIEVFHPDSYPKGEQKFTPDCTVKEEEHLPIGSGGDQLANPPDKENSDQREEKKISSGENGSAGGEERGQFCFTITLSDSGGSDDGEAGDGGHCGVRGGGDGAGERFAQESPSNLAKSDRRSRQRRVDLFFERFIQLAKESEEASDINVKNLDITLKIRGRGGQQGKQWERQEKQQKQQQEEPLTEEDPKAERETHPANERADQAEAEPVKGHHPRRESNVPPKREDGTLLNSKQHHPYSEDPSKEDSGKSSLSDAISEISNDQNGSPKQSTKRDSFYTQVRTDKRGKLRKEMVLLYSLKWLKKNKIKHHSFVQEDNIKNFISEESFFPQFKRAFLKKKKKKYSRLGDRRGVNKTYNFGEIHHEGEGLPSGEGTPEDSILHRVMFIRLLFFLYRHTTDSVATKLCILKTLTVLGKYIVCDEDVRDFVNLFNFFFQFFVHNKGDSNVEADAIGEVYRMSKNGYGMGRGAHMGGRSNFPNRRGSKYSHSGTHLSYDDEIYTCRGMGGPTTPSDLEAQDETNFDLFLNDQLQRRLNERAGESNNSCVSYQQSGAFKSAMQTCLLSVAANLGNSANGHLLNCLFQSFCSNEFVPFFHLLFTLRAEKIVHILRDPFFYLLIDDQATEEDSPRGKASGEYGMSSNRSTEEARRTAKRTSLGTGVSLVRGNSRAKGNSRVYFLKRSKFFQTFNICQREDDHPASYHNVRHLFHLALVSYGKGEEVSTALRRKVYVFLSILNHIFSFKERATPFWHAVRGTRQKGKKKKKKKICTGQANFAGDGSQVLGKENQGGGAPPRRGSIGSIGSIGSAGSVRSVGSGASNGSYGSNSHDSYDSSDCSGSGDTPPSTLAASDGQPSSAERDHPSDCSSISSLSNKSLRRKVQNVYRKLQHQERVPSEENVQVANLKKNESSLFYLYRSGKYCMCAGFYKHGYAIFGKLLVLANSGDVKLWFRALMNYCKFFYRKRNKSYGDWKSFLSPTKFLLISEQCIKEVRTFQQNFFLYGFFVKVQMGIYRAVEDLLTLVSDIRDEINFTLAYFVCNVERIISSLVETTLGILTLAGIRHLFAGLSKRVLFLYFALLKSTFVLCLFLRHKVIPFLFLSPSCVLRAPPLESASSVGSGSAGSDEGSAEGSSGGSGGGSGGGNSEWSCQRSGGGRDERQALVNIGSCTLRDLVRFYLNKRKIKRMRKNIFAKEVADTQGKNFPDVFDHVMALWQVAASKFFFYEHVQKIKELYRQFFRDGMVNKKKVLAFMKVYLEVVYRMDLPAPPRVFSSVAVPYVASSTYVYRSTKGRAPCEMESLKCVGRLVSPKVTYIRGHKEERKDPFFVVTCVTICAYDASRHPSLFLLYPFKAAPVRDFHSCNVKLILKNKVIREANVRSQGMNVTYTAHIKMGEDDWKHFGIFLTPLDRRKKLLGQAAATVLCFRYA</sequence>
<keyword evidence="2" id="KW-1133">Transmembrane helix</keyword>
<feature type="region of interest" description="Disordered" evidence="1">
    <location>
        <begin position="328"/>
        <end position="392"/>
    </location>
</feature>
<evidence type="ECO:0000256" key="1">
    <source>
        <dbReference type="SAM" id="MobiDB-lite"/>
    </source>
</evidence>
<proteinExistence type="predicted"/>
<protein>
    <submittedName>
        <fullName evidence="3">Uncharacterized protein</fullName>
    </submittedName>
</protein>
<accession>A0A0J9TMC1</accession>
<gene>
    <name evidence="3" type="ORF">PVMG_03956</name>
</gene>
<feature type="compositionally biased region" description="Basic and acidic residues" evidence="1">
    <location>
        <begin position="973"/>
        <end position="984"/>
    </location>
</feature>
<feature type="compositionally biased region" description="Basic and acidic residues" evidence="1">
    <location>
        <begin position="743"/>
        <end position="757"/>
    </location>
</feature>
<feature type="transmembrane region" description="Helical" evidence="2">
    <location>
        <begin position="1770"/>
        <end position="1789"/>
    </location>
</feature>
<dbReference type="Proteomes" id="UP000053776">
    <property type="component" value="Unassembled WGS sequence"/>
</dbReference>
<feature type="compositionally biased region" description="Polar residues" evidence="1">
    <location>
        <begin position="951"/>
        <end position="971"/>
    </location>
</feature>
<feature type="region of interest" description="Disordered" evidence="1">
    <location>
        <begin position="1"/>
        <end position="81"/>
    </location>
</feature>
<reference evidence="3 4" key="1">
    <citation type="submission" date="2011-08" db="EMBL/GenBank/DDBJ databases">
        <title>The Genome Sequence of Plasmodium vivax Mauritania I.</title>
        <authorList>
            <consortium name="The Broad Institute Genome Sequencing Platform"/>
            <consortium name="The Broad Institute Genome Sequencing Center for Infectious Disease"/>
            <person name="Neafsey D."/>
            <person name="Carlton J."/>
            <person name="Barnwell J."/>
            <person name="Collins W."/>
            <person name="Escalante A."/>
            <person name="Mullikin J."/>
            <person name="Saul A."/>
            <person name="Guigo R."/>
            <person name="Camara F."/>
            <person name="Young S.K."/>
            <person name="Zeng Q."/>
            <person name="Gargeya S."/>
            <person name="Fitzgerald M."/>
            <person name="Haas B."/>
            <person name="Abouelleil A."/>
            <person name="Alvarado L."/>
            <person name="Arachchi H.M."/>
            <person name="Berlin A."/>
            <person name="Brown A."/>
            <person name="Chapman S.B."/>
            <person name="Chen Z."/>
            <person name="Dunbar C."/>
            <person name="Freedman E."/>
            <person name="Gearin G."/>
            <person name="Gellesch M."/>
            <person name="Goldberg J."/>
            <person name="Griggs A."/>
            <person name="Gujja S."/>
            <person name="Heiman D."/>
            <person name="Howarth C."/>
            <person name="Larson L."/>
            <person name="Lui A."/>
            <person name="MacDonald P.J.P."/>
            <person name="Montmayeur A."/>
            <person name="Murphy C."/>
            <person name="Neiman D."/>
            <person name="Pearson M."/>
            <person name="Priest M."/>
            <person name="Roberts A."/>
            <person name="Saif S."/>
            <person name="Shea T."/>
            <person name="Shenoy N."/>
            <person name="Sisk P."/>
            <person name="Stolte C."/>
            <person name="Sykes S."/>
            <person name="Wortman J."/>
            <person name="Nusbaum C."/>
            <person name="Birren B."/>
        </authorList>
    </citation>
    <scope>NUCLEOTIDE SEQUENCE [LARGE SCALE GENOMIC DNA]</scope>
    <source>
        <strain evidence="3 4">Mauritania I</strain>
    </source>
</reference>
<name>A0A0J9TMC1_PLAVI</name>
<feature type="region of interest" description="Disordered" evidence="1">
    <location>
        <begin position="625"/>
        <end position="645"/>
    </location>
</feature>
<keyword evidence="2" id="KW-0472">Membrane</keyword>
<feature type="transmembrane region" description="Helical" evidence="2">
    <location>
        <begin position="1741"/>
        <end position="1758"/>
    </location>
</feature>
<feature type="region of interest" description="Disordered" evidence="1">
    <location>
        <begin position="1477"/>
        <end position="1571"/>
    </location>
</feature>
<evidence type="ECO:0000313" key="4">
    <source>
        <dbReference type="Proteomes" id="UP000053776"/>
    </source>
</evidence>
<evidence type="ECO:0000313" key="3">
    <source>
        <dbReference type="EMBL" id="KMZ95882.1"/>
    </source>
</evidence>
<feature type="region of interest" description="Disordered" evidence="1">
    <location>
        <begin position="1812"/>
        <end position="1852"/>
    </location>
</feature>
<dbReference type="OrthoDB" id="392851at2759"/>
<feature type="region of interest" description="Disordered" evidence="1">
    <location>
        <begin position="1324"/>
        <end position="1355"/>
    </location>
</feature>
<feature type="compositionally biased region" description="Gly residues" evidence="1">
    <location>
        <begin position="1829"/>
        <end position="1841"/>
    </location>
</feature>